<feature type="site" description="Transition state stabilizer" evidence="13">
    <location>
        <position position="368"/>
    </location>
</feature>
<dbReference type="SUPFAM" id="SSF69765">
    <property type="entry name" value="IpsF-like"/>
    <property type="match status" value="1"/>
</dbReference>
<dbReference type="OrthoDB" id="9804336at2"/>
<keyword evidence="12 13" id="KW-0511">Multifunctional enzyme</keyword>
<comment type="pathway">
    <text evidence="4 13">Isoprenoid biosynthesis; isopentenyl diphosphate biosynthesis via DXP pathway; isopentenyl diphosphate from 1-deoxy-D-xylulose 5-phosphate: step 4/6.</text>
</comment>
<feature type="binding site" evidence="13">
    <location>
        <position position="277"/>
    </location>
    <ligand>
        <name>a divalent metal cation</name>
        <dbReference type="ChEBI" id="CHEBI:60240"/>
    </ligand>
</feature>
<dbReference type="Gene3D" id="3.90.550.10">
    <property type="entry name" value="Spore Coat Polysaccharide Biosynthesis Protein SpsA, Chain A"/>
    <property type="match status" value="1"/>
</dbReference>
<dbReference type="InterPro" id="IPR034683">
    <property type="entry name" value="IspD/TarI"/>
</dbReference>
<dbReference type="InterPro" id="IPR001228">
    <property type="entry name" value="IspD"/>
</dbReference>
<comment type="function">
    <text evidence="13">Bifunctional enzyme that catalyzes the formation of 4-diphosphocytidyl-2-C-methyl-D-erythritol from CTP and 2-C-methyl-D-erythritol 4-phosphate (MEP) (IspD), and catalyzes the conversion of 4-diphosphocytidyl-2-C-methyl-D-erythritol 2-phosphate (CDP-ME2P) to 2-C-methyl-D-erythritol 2,4-cyclodiphosphate (ME-CPP) with a corresponding release of cytidine 5-monophosphate (CMP) (IspF).</text>
</comment>
<dbReference type="FunFam" id="3.90.550.10:FF:000003">
    <property type="entry name" value="2-C-methyl-D-erythritol 4-phosphate cytidylyltransferase"/>
    <property type="match status" value="1"/>
</dbReference>
<dbReference type="Pfam" id="PF01128">
    <property type="entry name" value="IspD"/>
    <property type="match status" value="1"/>
</dbReference>
<dbReference type="InterPro" id="IPR029044">
    <property type="entry name" value="Nucleotide-diphossugar_trans"/>
</dbReference>
<keyword evidence="10 13" id="KW-0414">Isoprene biosynthesis</keyword>
<dbReference type="HAMAP" id="MF_01520">
    <property type="entry name" value="IspDF"/>
    <property type="match status" value="1"/>
</dbReference>
<dbReference type="PROSITE" id="PS01350">
    <property type="entry name" value="ISPF"/>
    <property type="match status" value="1"/>
</dbReference>
<comment type="catalytic activity">
    <reaction evidence="2 13">
        <text>2-C-methyl-D-erythritol 4-phosphate + CTP + H(+) = 4-CDP-2-C-methyl-D-erythritol + diphosphate</text>
        <dbReference type="Rhea" id="RHEA:13429"/>
        <dbReference type="ChEBI" id="CHEBI:15378"/>
        <dbReference type="ChEBI" id="CHEBI:33019"/>
        <dbReference type="ChEBI" id="CHEBI:37563"/>
        <dbReference type="ChEBI" id="CHEBI:57823"/>
        <dbReference type="ChEBI" id="CHEBI:58262"/>
        <dbReference type="EC" id="2.7.7.60"/>
    </reaction>
</comment>
<dbReference type="eggNOG" id="COG0245">
    <property type="taxonomic scope" value="Bacteria"/>
</dbReference>
<feature type="site" description="Positions MEP for the nucleophilic attack" evidence="13">
    <location>
        <position position="161"/>
    </location>
</feature>
<comment type="caution">
    <text evidence="13">Lacks conserved residue(s) required for the propagation of feature annotation.</text>
</comment>
<evidence type="ECO:0000256" key="8">
    <source>
        <dbReference type="ARBA" id="ARBA00022695"/>
    </source>
</evidence>
<feature type="binding site" evidence="13">
    <location>
        <position position="374"/>
    </location>
    <ligand>
        <name>4-CDP-2-C-methyl-D-erythritol 2-phosphate</name>
        <dbReference type="ChEBI" id="CHEBI:57919"/>
    </ligand>
</feature>
<evidence type="ECO:0000256" key="12">
    <source>
        <dbReference type="ARBA" id="ARBA00023268"/>
    </source>
</evidence>
<comment type="catalytic activity">
    <reaction evidence="1 13">
        <text>4-CDP-2-C-methyl-D-erythritol 2-phosphate = 2-C-methyl-D-erythritol 2,4-cyclic diphosphate + CMP</text>
        <dbReference type="Rhea" id="RHEA:23864"/>
        <dbReference type="ChEBI" id="CHEBI:57919"/>
        <dbReference type="ChEBI" id="CHEBI:58483"/>
        <dbReference type="ChEBI" id="CHEBI:60377"/>
        <dbReference type="EC" id="4.6.1.12"/>
    </reaction>
</comment>
<evidence type="ECO:0000256" key="4">
    <source>
        <dbReference type="ARBA" id="ARBA00004709"/>
    </source>
</evidence>
<feature type="binding site" evidence="13">
    <location>
        <begin position="269"/>
        <end position="270"/>
    </location>
    <ligand>
        <name>4-CDP-2-C-methyl-D-erythritol 2-phosphate</name>
        <dbReference type="ChEBI" id="CHEBI:57919"/>
    </ligand>
</feature>
<feature type="site" description="Transition state stabilizer" evidence="13">
    <location>
        <position position="269"/>
    </location>
</feature>
<comment type="caution">
    <text evidence="15">The sequence shown here is derived from an EMBL/GenBank/DDBJ whole genome shotgun (WGS) entry which is preliminary data.</text>
</comment>
<feature type="binding site" evidence="13">
    <location>
        <position position="243"/>
    </location>
    <ligand>
        <name>a divalent metal cation</name>
        <dbReference type="ChEBI" id="CHEBI:60240"/>
    </ligand>
</feature>
<dbReference type="NCBIfam" id="TIGR00453">
    <property type="entry name" value="ispD"/>
    <property type="match status" value="1"/>
</dbReference>
<keyword evidence="16" id="KW-1185">Reference proteome</keyword>
<feature type="region of interest" description="2-C-methyl-D-erythritol 4-phosphate cytidylyltransferase" evidence="13">
    <location>
        <begin position="1"/>
        <end position="236"/>
    </location>
</feature>
<gene>
    <name evidence="13" type="primary">ispDF</name>
    <name evidence="15" type="ORF">Dthio_PD3301</name>
</gene>
<dbReference type="GO" id="GO:0050518">
    <property type="term" value="F:2-C-methyl-D-erythritol 4-phosphate cytidylyltransferase activity"/>
    <property type="evidence" value="ECO:0007669"/>
    <property type="project" value="UniProtKB-UniRule"/>
</dbReference>
<dbReference type="PANTHER" id="PTHR43181">
    <property type="entry name" value="2-C-METHYL-D-ERYTHRITOL 2,4-CYCLODIPHOSPHATE SYNTHASE, CHLOROPLASTIC"/>
    <property type="match status" value="1"/>
</dbReference>
<dbReference type="SUPFAM" id="SSF53448">
    <property type="entry name" value="Nucleotide-diphospho-sugar transferases"/>
    <property type="match status" value="1"/>
</dbReference>
<dbReference type="UniPathway" id="UPA00056">
    <property type="reaction ID" value="UER00093"/>
</dbReference>
<keyword evidence="11 13" id="KW-0456">Lyase</keyword>
<dbReference type="RefSeq" id="WP_008868991.1">
    <property type="nucleotide sequence ID" value="NZ_ACJN02000001.1"/>
</dbReference>
<keyword evidence="8 13" id="KW-0548">Nucleotidyltransferase</keyword>
<feature type="site" description="Transition state stabilizer" evidence="13">
    <location>
        <position position="25"/>
    </location>
</feature>
<organism evidence="15 16">
    <name type="scientific">Desulfonatronospira thiodismutans ASO3-1</name>
    <dbReference type="NCBI Taxonomy" id="555779"/>
    <lineage>
        <taxon>Bacteria</taxon>
        <taxon>Pseudomonadati</taxon>
        <taxon>Thermodesulfobacteriota</taxon>
        <taxon>Desulfovibrionia</taxon>
        <taxon>Desulfovibrionales</taxon>
        <taxon>Desulfonatronovibrionaceae</taxon>
        <taxon>Desulfonatronospira</taxon>
    </lineage>
</organism>
<feature type="binding site" evidence="13">
    <location>
        <begin position="367"/>
        <end position="370"/>
    </location>
    <ligand>
        <name>4-CDP-2-C-methyl-D-erythritol 2-phosphate</name>
        <dbReference type="ChEBI" id="CHEBI:57919"/>
    </ligand>
</feature>
<evidence type="ECO:0000313" key="16">
    <source>
        <dbReference type="Proteomes" id="UP000005496"/>
    </source>
</evidence>
<proteinExistence type="inferred from homology"/>
<dbReference type="GO" id="GO:0046872">
    <property type="term" value="F:metal ion binding"/>
    <property type="evidence" value="ECO:0007669"/>
    <property type="project" value="UniProtKB-KW"/>
</dbReference>
<dbReference type="InterPro" id="IPR036571">
    <property type="entry name" value="MECDP_synthase_sf"/>
</dbReference>
<dbReference type="AlphaFoldDB" id="D6SMF1"/>
<dbReference type="InterPro" id="IPR018294">
    <property type="entry name" value="ISPD_synthase_CS"/>
</dbReference>
<evidence type="ECO:0000256" key="10">
    <source>
        <dbReference type="ARBA" id="ARBA00023229"/>
    </source>
</evidence>
<dbReference type="CDD" id="cd02516">
    <property type="entry name" value="CDP-ME_synthetase"/>
    <property type="match status" value="1"/>
</dbReference>
<dbReference type="GO" id="GO:0019288">
    <property type="term" value="P:isopentenyl diphosphate biosynthetic process, methylerythritol 4-phosphate pathway"/>
    <property type="evidence" value="ECO:0007669"/>
    <property type="project" value="UniProtKB-UniRule"/>
</dbReference>
<evidence type="ECO:0000256" key="9">
    <source>
        <dbReference type="ARBA" id="ARBA00022723"/>
    </source>
</evidence>
<dbReference type="GO" id="GO:0008685">
    <property type="term" value="F:2-C-methyl-D-erythritol 2,4-cyclodiphosphate synthase activity"/>
    <property type="evidence" value="ECO:0007669"/>
    <property type="project" value="UniProtKB-UniRule"/>
</dbReference>
<dbReference type="InterPro" id="IPR020555">
    <property type="entry name" value="MECDP_synthase_CS"/>
</dbReference>
<evidence type="ECO:0000256" key="3">
    <source>
        <dbReference type="ARBA" id="ARBA00001968"/>
    </source>
</evidence>
<comment type="pathway">
    <text evidence="5 13">Isoprenoid biosynthesis; isopentenyl diphosphate biosynthesis via DXP pathway; isopentenyl diphosphate from 1-deoxy-D-xylulose 5-phosphate: step 2/6.</text>
</comment>
<dbReference type="EMBL" id="ACJN02000001">
    <property type="protein sequence ID" value="EFI35862.1"/>
    <property type="molecule type" value="Genomic_DNA"/>
</dbReference>
<feature type="domain" description="2-C-methyl-D-erythritol 2,4-cyclodiphosphate synthase" evidence="14">
    <location>
        <begin position="238"/>
        <end position="388"/>
    </location>
</feature>
<accession>D6SMF1</accession>
<dbReference type="Pfam" id="PF02542">
    <property type="entry name" value="YgbB"/>
    <property type="match status" value="1"/>
</dbReference>
<evidence type="ECO:0000256" key="11">
    <source>
        <dbReference type="ARBA" id="ARBA00023239"/>
    </source>
</evidence>
<dbReference type="Gene3D" id="3.30.1330.50">
    <property type="entry name" value="2-C-methyl-D-erythritol 2,4-cyclodiphosphate synthase"/>
    <property type="match status" value="1"/>
</dbReference>
<dbReference type="GO" id="GO:0016114">
    <property type="term" value="P:terpenoid biosynthetic process"/>
    <property type="evidence" value="ECO:0007669"/>
    <property type="project" value="InterPro"/>
</dbReference>
<dbReference type="PANTHER" id="PTHR43181:SF1">
    <property type="entry name" value="2-C-METHYL-D-ERYTHRITOL 2,4-CYCLODIPHOSPHATE SYNTHASE, CHLOROPLASTIC"/>
    <property type="match status" value="1"/>
</dbReference>
<dbReference type="EC" id="4.6.1.12" evidence="13"/>
<dbReference type="Proteomes" id="UP000005496">
    <property type="component" value="Unassembled WGS sequence"/>
</dbReference>
<comment type="similarity">
    <text evidence="13">In the C-terminal section; belongs to the IspF family.</text>
</comment>
<feature type="site" description="Positions MEP for the nucleophilic attack" evidence="13">
    <location>
        <position position="217"/>
    </location>
</feature>
<dbReference type="HAMAP" id="MF_00108">
    <property type="entry name" value="IspD"/>
    <property type="match status" value="1"/>
</dbReference>
<reference evidence="15" key="1">
    <citation type="submission" date="2010-05" db="EMBL/GenBank/DDBJ databases">
        <title>The draft genome of Desulfonatronospira thiodismutans ASO3-1.</title>
        <authorList>
            <consortium name="US DOE Joint Genome Institute (JGI-PGF)"/>
            <person name="Lucas S."/>
            <person name="Copeland A."/>
            <person name="Lapidus A."/>
            <person name="Cheng J.-F."/>
            <person name="Bruce D."/>
            <person name="Goodwin L."/>
            <person name="Pitluck S."/>
            <person name="Chertkov O."/>
            <person name="Brettin T."/>
            <person name="Detter J.C."/>
            <person name="Han C."/>
            <person name="Land M.L."/>
            <person name="Hauser L."/>
            <person name="Kyrpides N."/>
            <person name="Mikhailova N."/>
            <person name="Muyzer G."/>
            <person name="Woyke T."/>
        </authorList>
    </citation>
    <scope>NUCLEOTIDE SEQUENCE [LARGE SCALE GENOMIC DNA]</scope>
    <source>
        <strain evidence="15">ASO3-1</strain>
    </source>
</reference>
<keyword evidence="7 13" id="KW-0808">Transferase</keyword>
<evidence type="ECO:0000256" key="13">
    <source>
        <dbReference type="HAMAP-Rule" id="MF_01520"/>
    </source>
</evidence>
<evidence type="ECO:0000256" key="6">
    <source>
        <dbReference type="ARBA" id="ARBA00009789"/>
    </source>
</evidence>
<feature type="site" description="Transition state stabilizer" evidence="13">
    <location>
        <position position="15"/>
    </location>
</feature>
<feature type="binding site" evidence="13">
    <location>
        <position position="245"/>
    </location>
    <ligand>
        <name>a divalent metal cation</name>
        <dbReference type="ChEBI" id="CHEBI:60240"/>
    </ligand>
</feature>
<feature type="binding site" evidence="13">
    <location>
        <begin position="296"/>
        <end position="300"/>
    </location>
    <ligand>
        <name>4-CDP-2-C-methyl-D-erythritol 2-phosphate</name>
        <dbReference type="ChEBI" id="CHEBI:57919"/>
    </ligand>
</feature>
<evidence type="ECO:0000313" key="15">
    <source>
        <dbReference type="EMBL" id="EFI35862.1"/>
    </source>
</evidence>
<comment type="similarity">
    <text evidence="13">In the N-terminal section; belongs to the IspD/TarI cytidylyltransferase family. IspD subfamily.</text>
</comment>
<evidence type="ECO:0000259" key="14">
    <source>
        <dbReference type="Pfam" id="PF02542"/>
    </source>
</evidence>
<keyword evidence="9 13" id="KW-0479">Metal-binding</keyword>
<dbReference type="HAMAP" id="MF_00107">
    <property type="entry name" value="IspF"/>
    <property type="match status" value="1"/>
</dbReference>
<feature type="binding site" evidence="13">
    <location>
        <begin position="291"/>
        <end position="293"/>
    </location>
    <ligand>
        <name>4-CDP-2-C-methyl-D-erythritol 2-phosphate</name>
        <dbReference type="ChEBI" id="CHEBI:57919"/>
    </ligand>
</feature>
<dbReference type="eggNOG" id="COG1211">
    <property type="taxonomic scope" value="Bacteria"/>
</dbReference>
<evidence type="ECO:0000256" key="5">
    <source>
        <dbReference type="ARBA" id="ARBA00004787"/>
    </source>
</evidence>
<feature type="binding site" evidence="13">
    <location>
        <begin position="243"/>
        <end position="245"/>
    </location>
    <ligand>
        <name>4-CDP-2-C-methyl-D-erythritol 2-phosphate</name>
        <dbReference type="ChEBI" id="CHEBI:57919"/>
    </ligand>
</feature>
<dbReference type="NCBIfam" id="TIGR00151">
    <property type="entry name" value="ispF"/>
    <property type="match status" value="1"/>
</dbReference>
<sequence length="398" mass="42973">MNIWAVLLAAGKSSRLQNQGQVQKKQFLKYHGLPLFWHSVQTFARNPQIKGLVAAFPAKDLQQSQSEVRDLQKKRDPGIALVCVGGGALRQNSVFNAMQALPPECTHVLVHDAARPFFSPRLITSLIREFSPGLGGVIPGIECKDTIKELDGDQVLKTLPRDRLTAVQTPQFFSMQALRDAHQQALKQDFTATDDASMLEECGYRVKVIPGEEKNIKITTSEDLQVLASQEKSALPCTGLGYDVHRYGGDRPMILGGQPIPGAPGIHAHSDGDVLVHALVDAILGCLGKGDIGDLFPDTDPANENLSSMVFLSEVLAMAQAEKLELVHIDITIIAQKPKLGPHKSSIRSNLAGITGIDPGRINIKATTEEGLGFTGSGQGIKAMALVSALRHKQESAH</sequence>
<name>D6SMF1_9BACT</name>
<dbReference type="InterPro" id="IPR026596">
    <property type="entry name" value="IspD/F"/>
</dbReference>
<comment type="cofactor">
    <cofactor evidence="3 13">
        <name>a divalent metal cation</name>
        <dbReference type="ChEBI" id="CHEBI:60240"/>
    </cofactor>
</comment>
<evidence type="ECO:0000256" key="7">
    <source>
        <dbReference type="ARBA" id="ARBA00022679"/>
    </source>
</evidence>
<evidence type="ECO:0000256" key="2">
    <source>
        <dbReference type="ARBA" id="ARBA00001282"/>
    </source>
</evidence>
<dbReference type="CDD" id="cd00554">
    <property type="entry name" value="MECDP_synthase"/>
    <property type="match status" value="1"/>
</dbReference>
<protein>
    <recommendedName>
        <fullName evidence="13">Bifunctional enzyme IspD/IspF</fullName>
    </recommendedName>
    <domain>
        <recommendedName>
            <fullName evidence="13">2-C-methyl-D-erythritol 4-phosphate cytidylyltransferase</fullName>
            <ecNumber evidence="13">2.7.7.60</ecNumber>
        </recommendedName>
        <alternativeName>
            <fullName evidence="13">4-diphosphocytidyl-2C-methyl-D-erythritol synthase</fullName>
        </alternativeName>
        <alternativeName>
            <fullName evidence="13">MEP cytidylyltransferase</fullName>
            <shortName evidence="13">MCT</shortName>
        </alternativeName>
    </domain>
    <domain>
        <recommendedName>
            <fullName evidence="13">2-C-methyl-D-erythritol 2,4-cyclodiphosphate synthase</fullName>
            <shortName evidence="13">MECDP-synthase</shortName>
            <shortName evidence="13">MECPP-synthase</shortName>
            <shortName evidence="13">MECPS</shortName>
            <ecNumber evidence="13">4.6.1.12</ecNumber>
        </recommendedName>
    </domain>
</protein>
<evidence type="ECO:0000256" key="1">
    <source>
        <dbReference type="ARBA" id="ARBA00000200"/>
    </source>
</evidence>
<feature type="region of interest" description="2-C-methyl-D-erythritol 2,4-cyclodiphosphate synthase" evidence="13">
    <location>
        <begin position="237"/>
        <end position="398"/>
    </location>
</feature>
<dbReference type="EC" id="2.7.7.60" evidence="13"/>
<comment type="similarity">
    <text evidence="6">Belongs to the IspD/TarI cytidylyltransferase family. IspD subfamily.</text>
</comment>
<dbReference type="InterPro" id="IPR003526">
    <property type="entry name" value="MECDP_synthase"/>
</dbReference>
<dbReference type="PROSITE" id="PS01295">
    <property type="entry name" value="ISPD"/>
    <property type="match status" value="1"/>
</dbReference>